<dbReference type="PANTHER" id="PTHR33744">
    <property type="entry name" value="CARBOHYDRATE DIACID REGULATOR"/>
    <property type="match status" value="1"/>
</dbReference>
<sequence length="529" mass="61010">MKISDALNIGELATGTVIAGRKGITREIQSIEVMEVPEVGSWVTSGILMMTTFYSVKDDYQKQYEILKALIEKNASGLVVKLGRFVKQLPKEMIELAEAHSFPIISLPVNVSYINVLTPLYEKLYEEKKKVTQELLNPFHSFIEEEYATVSEAIESLSNILESQVYIENCEGRLLYCTEKFSSDGWRKSNLLLSKPAHSRYKELIAEWCIELKHGSLDRVKFSDQKHRLIVPLISKNNVFAFIHLPYKKQSQFSEIEPRNVNGLIRKLSETVMSEQLELQKERIKDIETLESLSHSDFVNDNASYTLLFFTRKDLEPSFLPPATLMDGNVLIRKKIKESVENLPFEKNIVFEKNSHFFSLVQYSLNNNQNGLAQLKEVFQSAMLDSSIEDMHISISAPFQDLKDLDEKIKSATKIMEMGLKFRPNEKIYAYDKLGIYEILINMSTDTYAVKYAEEVLKPLANNDGQLLETLIEFLDTNGNVTRTAEKLFIHRRTMTYRLQKIKELINMELDDPENLFILRFCLKMKELS</sequence>
<evidence type="ECO:0008006" key="5">
    <source>
        <dbReference type="Google" id="ProtNLM"/>
    </source>
</evidence>
<evidence type="ECO:0000259" key="2">
    <source>
        <dbReference type="Pfam" id="PF13556"/>
    </source>
</evidence>
<name>A0A9X8ZEE7_9BACI</name>
<dbReference type="InterPro" id="IPR025736">
    <property type="entry name" value="PucR_C-HTH_dom"/>
</dbReference>
<dbReference type="InterPro" id="IPR012914">
    <property type="entry name" value="PucR_dom"/>
</dbReference>
<dbReference type="RefSeq" id="WP_137019265.1">
    <property type="nucleotide sequence ID" value="NZ_SZNS01000045.1"/>
</dbReference>
<reference evidence="3 4" key="1">
    <citation type="journal article" date="2019" name="Environ. Microbiol.">
        <title>An active ?-lactamase is a part of an orchestrated cell wall stress resistance network of Bacillus subtilis and related rhizosphere species.</title>
        <authorList>
            <person name="Bucher T."/>
            <person name="Keren-Paz A."/>
            <person name="Hausser J."/>
            <person name="Olender T."/>
            <person name="Cytryn E."/>
            <person name="Kolodkin-Gal I."/>
        </authorList>
    </citation>
    <scope>NUCLEOTIDE SEQUENCE [LARGE SCALE GENOMIC DNA]</scope>
    <source>
        <strain evidence="3 4">I4</strain>
    </source>
</reference>
<proteinExistence type="predicted"/>
<dbReference type="EMBL" id="SZNT01000344">
    <property type="protein sequence ID" value="TKH08716.1"/>
    <property type="molecule type" value="Genomic_DNA"/>
</dbReference>
<dbReference type="InterPro" id="IPR051448">
    <property type="entry name" value="CdaR-like_regulators"/>
</dbReference>
<evidence type="ECO:0000313" key="4">
    <source>
        <dbReference type="Proteomes" id="UP000309170"/>
    </source>
</evidence>
<dbReference type="OrthoDB" id="142218at2"/>
<evidence type="ECO:0000259" key="1">
    <source>
        <dbReference type="Pfam" id="PF07905"/>
    </source>
</evidence>
<feature type="domain" description="PucR C-terminal helix-turn-helix" evidence="2">
    <location>
        <begin position="467"/>
        <end position="524"/>
    </location>
</feature>
<organism evidence="3 4">
    <name type="scientific">Peribacillus simplex</name>
    <dbReference type="NCBI Taxonomy" id="1478"/>
    <lineage>
        <taxon>Bacteria</taxon>
        <taxon>Bacillati</taxon>
        <taxon>Bacillota</taxon>
        <taxon>Bacilli</taxon>
        <taxon>Bacillales</taxon>
        <taxon>Bacillaceae</taxon>
        <taxon>Peribacillus</taxon>
    </lineage>
</organism>
<comment type="caution">
    <text evidence="3">The sequence shown here is derived from an EMBL/GenBank/DDBJ whole genome shotgun (WGS) entry which is preliminary data.</text>
</comment>
<dbReference type="Pfam" id="PF13556">
    <property type="entry name" value="HTH_30"/>
    <property type="match status" value="1"/>
</dbReference>
<dbReference type="Pfam" id="PF07905">
    <property type="entry name" value="PucR"/>
    <property type="match status" value="1"/>
</dbReference>
<dbReference type="Gene3D" id="1.10.10.2840">
    <property type="entry name" value="PucR C-terminal helix-turn-helix domain"/>
    <property type="match status" value="1"/>
</dbReference>
<accession>A0A9X8ZEE7</accession>
<dbReference type="PANTHER" id="PTHR33744:SF1">
    <property type="entry name" value="DNA-BINDING TRANSCRIPTIONAL ACTIVATOR ADER"/>
    <property type="match status" value="1"/>
</dbReference>
<dbReference type="Proteomes" id="UP000309170">
    <property type="component" value="Unassembled WGS sequence"/>
</dbReference>
<feature type="domain" description="Purine catabolism PurC-like" evidence="1">
    <location>
        <begin position="7"/>
        <end position="122"/>
    </location>
</feature>
<evidence type="ECO:0000313" key="3">
    <source>
        <dbReference type="EMBL" id="TKH08716.1"/>
    </source>
</evidence>
<dbReference type="InterPro" id="IPR009057">
    <property type="entry name" value="Homeodomain-like_sf"/>
</dbReference>
<protein>
    <recommendedName>
        <fullName evidence="5">PucR family transcriptional regulator</fullName>
    </recommendedName>
</protein>
<dbReference type="AlphaFoldDB" id="A0A9X8ZEE7"/>
<dbReference type="InterPro" id="IPR042070">
    <property type="entry name" value="PucR_C-HTH_sf"/>
</dbReference>
<dbReference type="SUPFAM" id="SSF46689">
    <property type="entry name" value="Homeodomain-like"/>
    <property type="match status" value="1"/>
</dbReference>
<gene>
    <name evidence="3" type="ORF">FC678_19505</name>
</gene>